<evidence type="ECO:0000313" key="3">
    <source>
        <dbReference type="Proteomes" id="UP001183619"/>
    </source>
</evidence>
<protein>
    <recommendedName>
        <fullName evidence="4">Secreted protein</fullName>
    </recommendedName>
</protein>
<name>A0ABU2BEE3_9CORY</name>
<comment type="caution">
    <text evidence="2">The sequence shown here is derived from an EMBL/GenBank/DDBJ whole genome shotgun (WGS) entry which is preliminary data.</text>
</comment>
<reference evidence="2 3" key="1">
    <citation type="submission" date="2023-07" db="EMBL/GenBank/DDBJ databases">
        <title>Sequencing the genomes of 1000 actinobacteria strains.</title>
        <authorList>
            <person name="Klenk H.-P."/>
        </authorList>
    </citation>
    <scope>NUCLEOTIDE SEQUENCE [LARGE SCALE GENOMIC DNA]</scope>
    <source>
        <strain evidence="2 3">DSM 44508</strain>
    </source>
</reference>
<feature type="transmembrane region" description="Helical" evidence="1">
    <location>
        <begin position="47"/>
        <end position="64"/>
    </location>
</feature>
<keyword evidence="1" id="KW-0472">Membrane</keyword>
<proteinExistence type="predicted"/>
<dbReference type="RefSeq" id="WP_277103204.1">
    <property type="nucleotide sequence ID" value="NZ_BAAAJS010000056.1"/>
</dbReference>
<feature type="transmembrane region" description="Helical" evidence="1">
    <location>
        <begin position="21"/>
        <end position="41"/>
    </location>
</feature>
<sequence length="77" mass="8379">MTLTPRPRNPIEQRKQDVRKYSRNAVVSVAGGIGGGIVAALVFSSSFWLILGLIVAVVGGVVNYNKVKQIINHKDNF</sequence>
<keyword evidence="1" id="KW-1133">Transmembrane helix</keyword>
<gene>
    <name evidence="2" type="ORF">J2S37_002636</name>
</gene>
<evidence type="ECO:0000313" key="2">
    <source>
        <dbReference type="EMBL" id="MDR7356098.1"/>
    </source>
</evidence>
<keyword evidence="1" id="KW-0812">Transmembrane</keyword>
<accession>A0ABU2BEE3</accession>
<dbReference type="EMBL" id="JAVDYF010000001">
    <property type="protein sequence ID" value="MDR7356098.1"/>
    <property type="molecule type" value="Genomic_DNA"/>
</dbReference>
<dbReference type="Proteomes" id="UP001183619">
    <property type="component" value="Unassembled WGS sequence"/>
</dbReference>
<keyword evidence="3" id="KW-1185">Reference proteome</keyword>
<organism evidence="2 3">
    <name type="scientific">Corynebacterium felinum</name>
    <dbReference type="NCBI Taxonomy" id="131318"/>
    <lineage>
        <taxon>Bacteria</taxon>
        <taxon>Bacillati</taxon>
        <taxon>Actinomycetota</taxon>
        <taxon>Actinomycetes</taxon>
        <taxon>Mycobacteriales</taxon>
        <taxon>Corynebacteriaceae</taxon>
        <taxon>Corynebacterium</taxon>
    </lineage>
</organism>
<evidence type="ECO:0008006" key="4">
    <source>
        <dbReference type="Google" id="ProtNLM"/>
    </source>
</evidence>
<evidence type="ECO:0000256" key="1">
    <source>
        <dbReference type="SAM" id="Phobius"/>
    </source>
</evidence>